<dbReference type="Pfam" id="PF04235">
    <property type="entry name" value="DUF418"/>
    <property type="match status" value="1"/>
</dbReference>
<proteinExistence type="predicted"/>
<accession>A0A502ICX2</accession>
<dbReference type="Proteomes" id="UP000319432">
    <property type="component" value="Chromosome"/>
</dbReference>
<dbReference type="PANTHER" id="PTHR30590">
    <property type="entry name" value="INNER MEMBRANE PROTEIN"/>
    <property type="match status" value="1"/>
</dbReference>
<sequence length="397" mass="45159">MKMGKQRVAAVDGIRGLSLFGILMANMLIFQYGLWGKDQLHLFSPSVMDTFTHSFLKLMVEGSFIPIFTFLFGFSMVKLKESLERQNCKYRRHLLRRFLFLMVVGWLHSTFLWEGDILFFYGIIGVALIMFVNRTKKTLLIWGSILLLLPSLLGFSSVENLTKDPTKLEQYVKQTQIVNSSGTYSEIKEHRSTPHDLGISDLEFFAILLIAPIITTPMFLFGMYAAKATWFVDPLGKRSYYLKRALLFLPLGLLLKSLPILLTANWSGIGDFLGASVLSLGYIFSFAFFYSKLTHTRWLTCFECVGKLSMTNYLMQTVICTTIFYGYGLGLFGTFGVLAGIFLSLIIFSLQVAASFLYLKHFSYGPIEKLLRIWTYFSWSGKPASQRVNTISIEKTG</sequence>
<dbReference type="AlphaFoldDB" id="A0A502ICX2"/>
<gene>
    <name evidence="2" type="ORF">EEL30_03355</name>
</gene>
<dbReference type="PANTHER" id="PTHR30590:SF2">
    <property type="entry name" value="INNER MEMBRANE PROTEIN"/>
    <property type="match status" value="1"/>
</dbReference>
<name>A0A502ICX2_BRELA</name>
<evidence type="ECO:0000313" key="3">
    <source>
        <dbReference type="Proteomes" id="UP000319432"/>
    </source>
</evidence>
<dbReference type="OrthoDB" id="9807744at2"/>
<protein>
    <submittedName>
        <fullName evidence="2">DUF418 domain-containing protein</fullName>
    </submittedName>
</protein>
<feature type="domain" description="DUF418" evidence="1">
    <location>
        <begin position="225"/>
        <end position="377"/>
    </location>
</feature>
<evidence type="ECO:0000313" key="2">
    <source>
        <dbReference type="EMBL" id="QDX91497.1"/>
    </source>
</evidence>
<evidence type="ECO:0000259" key="1">
    <source>
        <dbReference type="Pfam" id="PF04235"/>
    </source>
</evidence>
<organism evidence="2 3">
    <name type="scientific">Brevibacillus laterosporus</name>
    <name type="common">Bacillus laterosporus</name>
    <dbReference type="NCBI Taxonomy" id="1465"/>
    <lineage>
        <taxon>Bacteria</taxon>
        <taxon>Bacillati</taxon>
        <taxon>Bacillota</taxon>
        <taxon>Bacilli</taxon>
        <taxon>Bacillales</taxon>
        <taxon>Paenibacillaceae</taxon>
        <taxon>Brevibacillus</taxon>
    </lineage>
</organism>
<keyword evidence="3" id="KW-1185">Reference proteome</keyword>
<dbReference type="EMBL" id="CP033464">
    <property type="protein sequence ID" value="QDX91497.1"/>
    <property type="molecule type" value="Genomic_DNA"/>
</dbReference>
<dbReference type="InterPro" id="IPR052529">
    <property type="entry name" value="Bact_Transport_Assoc"/>
</dbReference>
<dbReference type="InterPro" id="IPR007349">
    <property type="entry name" value="DUF418"/>
</dbReference>
<reference evidence="2 3" key="1">
    <citation type="submission" date="2018-11" db="EMBL/GenBank/DDBJ databases">
        <title>Phylogenetic determinants of toxin gene distribution in genomes of Brevibacillus laterosporus.</title>
        <authorList>
            <person name="Glare T.R."/>
            <person name="Durrant A."/>
            <person name="Berry C."/>
            <person name="Palma L."/>
            <person name="Ormskirk M."/>
            <person name="Cox M.O."/>
        </authorList>
    </citation>
    <scope>NUCLEOTIDE SEQUENCE [LARGE SCALE GENOMIC DNA]</scope>
    <source>
        <strain evidence="2 3">1821L</strain>
    </source>
</reference>